<reference evidence="2 3" key="1">
    <citation type="submission" date="2018-10" db="EMBL/GenBank/DDBJ databases">
        <title>Genomic Encyclopedia of Archaeal and Bacterial Type Strains, Phase II (KMG-II): from individual species to whole genera.</title>
        <authorList>
            <person name="Goeker M."/>
        </authorList>
    </citation>
    <scope>NUCLEOTIDE SEQUENCE [LARGE SCALE GENOMIC DNA]</scope>
    <source>
        <strain evidence="2 3">DSM 11927</strain>
    </source>
</reference>
<sequence length="379" mass="43173">MKEESKVHLYHNVVSPYRLPLFEALASEYDLKVFFAKEEESGRKWNTDIENDFDYEFLNSVDIGPISITYTAILAMIKDRPNIHIHTETHQTLFSILCSVIYTKIFAGKIILWTEWINTRYSDSNYSHSGFKYLRSKLGDILFAIVRPIIYSNSDVLIAYSEKNKEFLLNKGVDENKIIVGRQVMPEECLKQADAGLEESHVIEGSDTIFLYLGYLVPRKGVETMIKAWKKADLQDARLVIAGDGPCKDIVKVASEEEESVNWLGYVSEEAKSELYKTADVFVFPTHHDPWGLVVNEAVYHRTPVITTTAAGSAQLVRGLDAGAIIEPGKENELSAEMIRMTDHEYRSQKMPDEEDGRYATSVHSGIKVFRRAIERCNR</sequence>
<accession>A0A495R847</accession>
<dbReference type="RefSeq" id="WP_121303372.1">
    <property type="nucleotide sequence ID" value="NZ_RBWW01000001.1"/>
</dbReference>
<dbReference type="Gene3D" id="3.40.50.2000">
    <property type="entry name" value="Glycogen Phosphorylase B"/>
    <property type="match status" value="2"/>
</dbReference>
<dbReference type="PANTHER" id="PTHR45947">
    <property type="entry name" value="SULFOQUINOVOSYL TRANSFERASE SQD2"/>
    <property type="match status" value="1"/>
</dbReference>
<dbReference type="EMBL" id="RBWW01000001">
    <property type="protein sequence ID" value="RKS83244.1"/>
    <property type="molecule type" value="Genomic_DNA"/>
</dbReference>
<comment type="caution">
    <text evidence="2">The sequence shown here is derived from an EMBL/GenBank/DDBJ whole genome shotgun (WGS) entry which is preliminary data.</text>
</comment>
<dbReference type="Pfam" id="PF00534">
    <property type="entry name" value="Glycos_transf_1"/>
    <property type="match status" value="1"/>
</dbReference>
<evidence type="ECO:0000313" key="3">
    <source>
        <dbReference type="Proteomes" id="UP000268233"/>
    </source>
</evidence>
<dbReference type="AlphaFoldDB" id="A0A495R847"/>
<dbReference type="InterPro" id="IPR001296">
    <property type="entry name" value="Glyco_trans_1"/>
</dbReference>
<dbReference type="GO" id="GO:0016757">
    <property type="term" value="F:glycosyltransferase activity"/>
    <property type="evidence" value="ECO:0007669"/>
    <property type="project" value="InterPro"/>
</dbReference>
<dbReference type="CDD" id="cd03801">
    <property type="entry name" value="GT4_PimA-like"/>
    <property type="match status" value="1"/>
</dbReference>
<dbReference type="Proteomes" id="UP000268233">
    <property type="component" value="Unassembled WGS sequence"/>
</dbReference>
<keyword evidence="2" id="KW-0808">Transferase</keyword>
<organism evidence="2 3">
    <name type="scientific">Haloarcula quadrata</name>
    <dbReference type="NCBI Taxonomy" id="182779"/>
    <lineage>
        <taxon>Archaea</taxon>
        <taxon>Methanobacteriati</taxon>
        <taxon>Methanobacteriota</taxon>
        <taxon>Stenosarchaea group</taxon>
        <taxon>Halobacteria</taxon>
        <taxon>Halobacteriales</taxon>
        <taxon>Haloarculaceae</taxon>
        <taxon>Haloarcula</taxon>
    </lineage>
</organism>
<protein>
    <submittedName>
        <fullName evidence="2">Glycosyltransferase involved in cell wall biosynthesis</fullName>
    </submittedName>
</protein>
<gene>
    <name evidence="2" type="ORF">BDK61_2583</name>
</gene>
<dbReference type="SUPFAM" id="SSF53756">
    <property type="entry name" value="UDP-Glycosyltransferase/glycogen phosphorylase"/>
    <property type="match status" value="1"/>
</dbReference>
<dbReference type="InterPro" id="IPR050194">
    <property type="entry name" value="Glycosyltransferase_grp1"/>
</dbReference>
<evidence type="ECO:0000259" key="1">
    <source>
        <dbReference type="Pfam" id="PF00534"/>
    </source>
</evidence>
<evidence type="ECO:0000313" key="2">
    <source>
        <dbReference type="EMBL" id="RKS83244.1"/>
    </source>
</evidence>
<name>A0A495R847_9EURY</name>
<proteinExistence type="predicted"/>
<dbReference type="PANTHER" id="PTHR45947:SF3">
    <property type="entry name" value="SULFOQUINOVOSYL TRANSFERASE SQD2"/>
    <property type="match status" value="1"/>
</dbReference>
<keyword evidence="3" id="KW-1185">Reference proteome</keyword>
<feature type="domain" description="Glycosyl transferase family 1" evidence="1">
    <location>
        <begin position="199"/>
        <end position="347"/>
    </location>
</feature>